<dbReference type="GO" id="GO:0016020">
    <property type="term" value="C:membrane"/>
    <property type="evidence" value="ECO:0007669"/>
    <property type="project" value="InterPro"/>
</dbReference>
<gene>
    <name evidence="3" type="ORF">SLEP1_g25793</name>
</gene>
<dbReference type="Proteomes" id="UP001054252">
    <property type="component" value="Unassembled WGS sequence"/>
</dbReference>
<dbReference type="EMBL" id="BPVZ01000042">
    <property type="protein sequence ID" value="GKV14992.1"/>
    <property type="molecule type" value="Genomic_DNA"/>
</dbReference>
<accession>A0AAV5JUK0</accession>
<feature type="transmembrane region" description="Helical" evidence="1">
    <location>
        <begin position="12"/>
        <end position="33"/>
    </location>
</feature>
<sequence length="183" mass="21378">MKDVSEENEAFGYLPLVFALVLMIIMAIWYYVYQKRYLFELEHKVSGEYIGQPAENPAISRVPGMGLFYFELVQGIPPIFPHFIAQVPSIHSVLVFVSTKKIPVTRVALEERFMFRQVKPTEYKMFRCVVRYGYMDVVGEPEVFERQLVEHLKEFIRHECFLAGGNNKPPESVDESMQQQMNQ</sequence>
<evidence type="ECO:0000256" key="1">
    <source>
        <dbReference type="SAM" id="Phobius"/>
    </source>
</evidence>
<dbReference type="PANTHER" id="PTHR30540">
    <property type="entry name" value="OSMOTIC STRESS POTASSIUM TRANSPORTER"/>
    <property type="match status" value="1"/>
</dbReference>
<name>A0AAV5JUK0_9ROSI</name>
<evidence type="ECO:0000313" key="4">
    <source>
        <dbReference type="Proteomes" id="UP001054252"/>
    </source>
</evidence>
<dbReference type="GO" id="GO:0015079">
    <property type="term" value="F:potassium ion transmembrane transporter activity"/>
    <property type="evidence" value="ECO:0007669"/>
    <property type="project" value="InterPro"/>
</dbReference>
<comment type="caution">
    <text evidence="3">The sequence shown here is derived from an EMBL/GenBank/DDBJ whole genome shotgun (WGS) entry which is preliminary data.</text>
</comment>
<organism evidence="3 4">
    <name type="scientific">Rubroshorea leprosula</name>
    <dbReference type="NCBI Taxonomy" id="152421"/>
    <lineage>
        <taxon>Eukaryota</taxon>
        <taxon>Viridiplantae</taxon>
        <taxon>Streptophyta</taxon>
        <taxon>Embryophyta</taxon>
        <taxon>Tracheophyta</taxon>
        <taxon>Spermatophyta</taxon>
        <taxon>Magnoliopsida</taxon>
        <taxon>eudicotyledons</taxon>
        <taxon>Gunneridae</taxon>
        <taxon>Pentapetalae</taxon>
        <taxon>rosids</taxon>
        <taxon>malvids</taxon>
        <taxon>Malvales</taxon>
        <taxon>Dipterocarpaceae</taxon>
        <taxon>Rubroshorea</taxon>
    </lineage>
</organism>
<dbReference type="AlphaFoldDB" id="A0AAV5JUK0"/>
<keyword evidence="1" id="KW-1133">Transmembrane helix</keyword>
<keyword evidence="1" id="KW-0812">Transmembrane</keyword>
<dbReference type="InterPro" id="IPR053952">
    <property type="entry name" value="K_trans_C"/>
</dbReference>
<keyword evidence="4" id="KW-1185">Reference proteome</keyword>
<keyword evidence="1" id="KW-0472">Membrane</keyword>
<evidence type="ECO:0000259" key="2">
    <source>
        <dbReference type="Pfam" id="PF22776"/>
    </source>
</evidence>
<dbReference type="Pfam" id="PF22776">
    <property type="entry name" value="K_trans_C"/>
    <property type="match status" value="1"/>
</dbReference>
<evidence type="ECO:0000313" key="3">
    <source>
        <dbReference type="EMBL" id="GKV14992.1"/>
    </source>
</evidence>
<dbReference type="InterPro" id="IPR003855">
    <property type="entry name" value="K+_transporter"/>
</dbReference>
<protein>
    <recommendedName>
        <fullName evidence="2">K+ potassium transporter C-terminal domain-containing protein</fullName>
    </recommendedName>
</protein>
<dbReference type="PANTHER" id="PTHR30540:SF94">
    <property type="entry name" value="POTASSIUM TRANSPORTER 5"/>
    <property type="match status" value="1"/>
</dbReference>
<proteinExistence type="predicted"/>
<feature type="domain" description="K+ potassium transporter C-terminal" evidence="2">
    <location>
        <begin position="63"/>
        <end position="150"/>
    </location>
</feature>
<reference evidence="3 4" key="1">
    <citation type="journal article" date="2021" name="Commun. Biol.">
        <title>The genome of Shorea leprosula (Dipterocarpaceae) highlights the ecological relevance of drought in aseasonal tropical rainforests.</title>
        <authorList>
            <person name="Ng K.K.S."/>
            <person name="Kobayashi M.J."/>
            <person name="Fawcett J.A."/>
            <person name="Hatakeyama M."/>
            <person name="Paape T."/>
            <person name="Ng C.H."/>
            <person name="Ang C.C."/>
            <person name="Tnah L.H."/>
            <person name="Lee C.T."/>
            <person name="Nishiyama T."/>
            <person name="Sese J."/>
            <person name="O'Brien M.J."/>
            <person name="Copetti D."/>
            <person name="Mohd Noor M.I."/>
            <person name="Ong R.C."/>
            <person name="Putra M."/>
            <person name="Sireger I.Z."/>
            <person name="Indrioko S."/>
            <person name="Kosugi Y."/>
            <person name="Izuno A."/>
            <person name="Isagi Y."/>
            <person name="Lee S.L."/>
            <person name="Shimizu K.K."/>
        </authorList>
    </citation>
    <scope>NUCLEOTIDE SEQUENCE [LARGE SCALE GENOMIC DNA]</scope>
    <source>
        <strain evidence="3">214</strain>
    </source>
</reference>